<reference evidence="1" key="1">
    <citation type="submission" date="2023-04" db="EMBL/GenBank/DDBJ databases">
        <title>A chromosome-level genome assembly of the parasitoid wasp Eretmocerus hayati.</title>
        <authorList>
            <person name="Zhong Y."/>
            <person name="Liu S."/>
            <person name="Liu Y."/>
        </authorList>
    </citation>
    <scope>NUCLEOTIDE SEQUENCE</scope>
    <source>
        <strain evidence="1">ZJU_SS_LIU_2023</strain>
    </source>
</reference>
<proteinExistence type="predicted"/>
<name>A0ACC2NFN7_9HYME</name>
<dbReference type="EMBL" id="CM056743">
    <property type="protein sequence ID" value="KAJ8669603.1"/>
    <property type="molecule type" value="Genomic_DNA"/>
</dbReference>
<gene>
    <name evidence="1" type="ORF">QAD02_000862</name>
</gene>
<dbReference type="Proteomes" id="UP001239111">
    <property type="component" value="Chromosome 3"/>
</dbReference>
<evidence type="ECO:0000313" key="2">
    <source>
        <dbReference type="Proteomes" id="UP001239111"/>
    </source>
</evidence>
<comment type="caution">
    <text evidence="1">The sequence shown here is derived from an EMBL/GenBank/DDBJ whole genome shotgun (WGS) entry which is preliminary data.</text>
</comment>
<accession>A0ACC2NFN7</accession>
<protein>
    <submittedName>
        <fullName evidence="1">Uncharacterized protein</fullName>
    </submittedName>
</protein>
<keyword evidence="2" id="KW-1185">Reference proteome</keyword>
<evidence type="ECO:0000313" key="1">
    <source>
        <dbReference type="EMBL" id="KAJ8669603.1"/>
    </source>
</evidence>
<feature type="non-terminal residue" evidence="1">
    <location>
        <position position="1"/>
    </location>
</feature>
<organism evidence="1 2">
    <name type="scientific">Eretmocerus hayati</name>
    <dbReference type="NCBI Taxonomy" id="131215"/>
    <lineage>
        <taxon>Eukaryota</taxon>
        <taxon>Metazoa</taxon>
        <taxon>Ecdysozoa</taxon>
        <taxon>Arthropoda</taxon>
        <taxon>Hexapoda</taxon>
        <taxon>Insecta</taxon>
        <taxon>Pterygota</taxon>
        <taxon>Neoptera</taxon>
        <taxon>Endopterygota</taxon>
        <taxon>Hymenoptera</taxon>
        <taxon>Apocrita</taxon>
        <taxon>Proctotrupomorpha</taxon>
        <taxon>Chalcidoidea</taxon>
        <taxon>Aphelinidae</taxon>
        <taxon>Aphelininae</taxon>
        <taxon>Eretmocerus</taxon>
    </lineage>
</organism>
<sequence length="276" mass="30765">QAIVDGSRASANEYSFSAVLKRDGQFICGGSIIDEMHVVTAASCIIQRTDTELEKNIRPLQVVVGSNNYNDPAAKTIDVIKVQIPNVYLSTKRVSGIILGDIAVLTLNEKLDLRVTNPTLSKLFLPEDDMTYESLDCTFVGSGWDSVTDRVDLDTNEIVRDGQSSGTRRVVQSRTVNDFECGQEFFDQFDHRYHFCASITQKSSSQGVCTGDRGGPLVYDGDTLIGVLIDFDEDCDTFGKVERYTKVLRHKKFINTAKSERYSREIRVILIPIAKN</sequence>